<sequence length="357" mass="39746">MQGQAATVIEGLPVDRRNARVYFEQQQYPYRRPYTDRDGRLTYSCTATGCGGKMLVERQATRVARAEPTFRITLMAHNHLPSPRELSSNRASLHDVTGKPVLVLLKKGNRTAVGALLFQIHDDPRQRDLRHAMNDMVHRKPSPLVEIQRHSTADKHKIRMGGHVLIMTDPHAAAPGYAHMRKQRQGDRRFHDVLDVALRKMVELVWAEVVARVWSIIFWTHTGDGTVVGGAFCMPTLGLRFLQDGLMFWVDESNPLDVRDTARAWLQAPTEAAAEAAAFHKALLQDGLMFWVDESNPLDVRDTARAWLQAPTEAGAPLPVCAPSPNPGPSAPGPIPKRQAGPDDGEHSRTSAAKPRR</sequence>
<organism evidence="2 3">
    <name type="scientific">Gonium pectorale</name>
    <name type="common">Green alga</name>
    <dbReference type="NCBI Taxonomy" id="33097"/>
    <lineage>
        <taxon>Eukaryota</taxon>
        <taxon>Viridiplantae</taxon>
        <taxon>Chlorophyta</taxon>
        <taxon>core chlorophytes</taxon>
        <taxon>Chlorophyceae</taxon>
        <taxon>CS clade</taxon>
        <taxon>Chlamydomonadales</taxon>
        <taxon>Volvocaceae</taxon>
        <taxon>Gonium</taxon>
    </lineage>
</organism>
<evidence type="ECO:0000256" key="1">
    <source>
        <dbReference type="SAM" id="MobiDB-lite"/>
    </source>
</evidence>
<accession>A0A150FV07</accession>
<reference evidence="3" key="1">
    <citation type="journal article" date="2016" name="Nat. Commun.">
        <title>The Gonium pectorale genome demonstrates co-option of cell cycle regulation during the evolution of multicellularity.</title>
        <authorList>
            <person name="Hanschen E.R."/>
            <person name="Marriage T.N."/>
            <person name="Ferris P.J."/>
            <person name="Hamaji T."/>
            <person name="Toyoda A."/>
            <person name="Fujiyama A."/>
            <person name="Neme R."/>
            <person name="Noguchi H."/>
            <person name="Minakuchi Y."/>
            <person name="Suzuki M."/>
            <person name="Kawai-Toyooka H."/>
            <person name="Smith D.R."/>
            <person name="Sparks H."/>
            <person name="Anderson J."/>
            <person name="Bakaric R."/>
            <person name="Luria V."/>
            <person name="Karger A."/>
            <person name="Kirschner M.W."/>
            <person name="Durand P.M."/>
            <person name="Michod R.E."/>
            <person name="Nozaki H."/>
            <person name="Olson B.J."/>
        </authorList>
    </citation>
    <scope>NUCLEOTIDE SEQUENCE [LARGE SCALE GENOMIC DNA]</scope>
    <source>
        <strain evidence="3">NIES-2863</strain>
    </source>
</reference>
<protein>
    <submittedName>
        <fullName evidence="2">Uncharacterized protein</fullName>
    </submittedName>
</protein>
<dbReference type="Proteomes" id="UP000075714">
    <property type="component" value="Unassembled WGS sequence"/>
</dbReference>
<comment type="caution">
    <text evidence="2">The sequence shown here is derived from an EMBL/GenBank/DDBJ whole genome shotgun (WGS) entry which is preliminary data.</text>
</comment>
<dbReference type="AlphaFoldDB" id="A0A150FV07"/>
<evidence type="ECO:0000313" key="3">
    <source>
        <dbReference type="Proteomes" id="UP000075714"/>
    </source>
</evidence>
<keyword evidence="3" id="KW-1185">Reference proteome</keyword>
<dbReference type="EMBL" id="LSYV01000465">
    <property type="protein sequence ID" value="KXZ41437.1"/>
    <property type="molecule type" value="Genomic_DNA"/>
</dbReference>
<evidence type="ECO:0000313" key="2">
    <source>
        <dbReference type="EMBL" id="KXZ41437.1"/>
    </source>
</evidence>
<feature type="compositionally biased region" description="Basic and acidic residues" evidence="1">
    <location>
        <begin position="340"/>
        <end position="349"/>
    </location>
</feature>
<feature type="region of interest" description="Disordered" evidence="1">
    <location>
        <begin position="315"/>
        <end position="357"/>
    </location>
</feature>
<proteinExistence type="predicted"/>
<feature type="compositionally biased region" description="Pro residues" evidence="1">
    <location>
        <begin position="320"/>
        <end position="335"/>
    </location>
</feature>
<gene>
    <name evidence="2" type="ORF">GPECTOR_468g388</name>
</gene>
<name>A0A150FV07_GONPE</name>